<dbReference type="GO" id="GO:0007165">
    <property type="term" value="P:signal transduction"/>
    <property type="evidence" value="ECO:0007669"/>
    <property type="project" value="TreeGrafter"/>
</dbReference>
<comment type="similarity">
    <text evidence="1 5">Belongs to the peptidase S41A family.</text>
</comment>
<keyword evidence="10" id="KW-1185">Reference proteome</keyword>
<evidence type="ECO:0000259" key="8">
    <source>
        <dbReference type="PROSITE" id="PS50106"/>
    </source>
</evidence>
<dbReference type="FunFam" id="3.90.226.10:FF:000029">
    <property type="entry name" value="Peptidase, S41 family"/>
    <property type="match status" value="1"/>
</dbReference>
<dbReference type="Gene3D" id="2.30.42.10">
    <property type="match status" value="1"/>
</dbReference>
<dbReference type="InterPro" id="IPR004447">
    <property type="entry name" value="Peptidase_S41A"/>
</dbReference>
<dbReference type="InterPro" id="IPR036034">
    <property type="entry name" value="PDZ_sf"/>
</dbReference>
<dbReference type="EMBL" id="VMKP01000001">
    <property type="protein sequence ID" value="TVO66739.1"/>
    <property type="molecule type" value="Genomic_DNA"/>
</dbReference>
<comment type="caution">
    <text evidence="9">The sequence shown here is derived from an EMBL/GenBank/DDBJ whole genome shotgun (WGS) entry which is preliminary data.</text>
</comment>
<dbReference type="CDD" id="cd06782">
    <property type="entry name" value="cpPDZ_CPP-like"/>
    <property type="match status" value="1"/>
</dbReference>
<dbReference type="Pfam" id="PF13180">
    <property type="entry name" value="PDZ_2"/>
    <property type="match status" value="1"/>
</dbReference>
<sequence>MRLSGLLQGLTAGVLVALLIANVQTVTAQSSAASDDDLPLAEIQRFTEVYERIQRDYVESVDDERLIRNAIRGMLSGLDPHSAYLDRDAYQRLQEGTRGEFGGLGIEVGSEDGLIKVIAPIDGTPADAADIRPGDLIMRVNGESVKGLGLQAAVERMRGEPGSEVTLGILRDDAETTIEVTLERAVIQVDSVRARVLESSFGYLRVSQFQSRTGEDVLEAIDGLRDQAGPLDGLVLDLRNNPGGVLDAAVAVSDAFLSRGEIVSTSGRVARSRDAFTATPNDALNGAPMVVLVNAGSASAAEIVAGALQDHQRAVIMGEATFGKGSVQTILPLRDGAAVKLTTARYYTPGGRSIQAEGIQPDVEVANLQVRDAEAPGGTLRESDLPRHLLGDGGGDAGDAEEPPESALATRDYALAEALNLLKGLTILGD</sequence>
<accession>A0A557RNI5</accession>
<dbReference type="Pfam" id="PF03572">
    <property type="entry name" value="Peptidase_S41"/>
    <property type="match status" value="1"/>
</dbReference>
<evidence type="ECO:0000256" key="4">
    <source>
        <dbReference type="ARBA" id="ARBA00022825"/>
    </source>
</evidence>
<dbReference type="SMART" id="SM00245">
    <property type="entry name" value="TSPc"/>
    <property type="match status" value="1"/>
</dbReference>
<feature type="compositionally biased region" description="Basic and acidic residues" evidence="6">
    <location>
        <begin position="381"/>
        <end position="390"/>
    </location>
</feature>
<dbReference type="FunFam" id="2.30.42.10:FF:000063">
    <property type="entry name" value="Peptidase, S41 family"/>
    <property type="match status" value="1"/>
</dbReference>
<dbReference type="PROSITE" id="PS50106">
    <property type="entry name" value="PDZ"/>
    <property type="match status" value="1"/>
</dbReference>
<feature type="region of interest" description="Disordered" evidence="6">
    <location>
        <begin position="377"/>
        <end position="406"/>
    </location>
</feature>
<protein>
    <submittedName>
        <fullName evidence="9">S41 family peptidase</fullName>
    </submittedName>
</protein>
<dbReference type="GO" id="GO:0006508">
    <property type="term" value="P:proteolysis"/>
    <property type="evidence" value="ECO:0007669"/>
    <property type="project" value="UniProtKB-KW"/>
</dbReference>
<dbReference type="Proteomes" id="UP000316688">
    <property type="component" value="Unassembled WGS sequence"/>
</dbReference>
<evidence type="ECO:0000313" key="9">
    <source>
        <dbReference type="EMBL" id="TVO66739.1"/>
    </source>
</evidence>
<dbReference type="AlphaFoldDB" id="A0A557RNI5"/>
<evidence type="ECO:0000256" key="7">
    <source>
        <dbReference type="SAM" id="SignalP"/>
    </source>
</evidence>
<proteinExistence type="inferred from homology"/>
<feature type="signal peptide" evidence="7">
    <location>
        <begin position="1"/>
        <end position="28"/>
    </location>
</feature>
<keyword evidence="2 5" id="KW-0645">Protease</keyword>
<dbReference type="RefSeq" id="WP_110882549.1">
    <property type="nucleotide sequence ID" value="NZ_VMKP01000001.1"/>
</dbReference>
<keyword evidence="4 5" id="KW-0720">Serine protease</keyword>
<keyword evidence="3 5" id="KW-0378">Hydrolase</keyword>
<evidence type="ECO:0000313" key="10">
    <source>
        <dbReference type="Proteomes" id="UP000316688"/>
    </source>
</evidence>
<dbReference type="GO" id="GO:0030288">
    <property type="term" value="C:outer membrane-bounded periplasmic space"/>
    <property type="evidence" value="ECO:0007669"/>
    <property type="project" value="TreeGrafter"/>
</dbReference>
<dbReference type="GO" id="GO:0004175">
    <property type="term" value="F:endopeptidase activity"/>
    <property type="evidence" value="ECO:0007669"/>
    <property type="project" value="TreeGrafter"/>
</dbReference>
<dbReference type="CDD" id="cd07560">
    <property type="entry name" value="Peptidase_S41_CPP"/>
    <property type="match status" value="1"/>
</dbReference>
<evidence type="ECO:0000256" key="1">
    <source>
        <dbReference type="ARBA" id="ARBA00009179"/>
    </source>
</evidence>
<organism evidence="9 10">
    <name type="scientific">Spiribacter aquaticus</name>
    <dbReference type="NCBI Taxonomy" id="1935996"/>
    <lineage>
        <taxon>Bacteria</taxon>
        <taxon>Pseudomonadati</taxon>
        <taxon>Pseudomonadota</taxon>
        <taxon>Gammaproteobacteria</taxon>
        <taxon>Chromatiales</taxon>
        <taxon>Ectothiorhodospiraceae</taxon>
        <taxon>Spiribacter</taxon>
    </lineage>
</organism>
<name>A0A557RNI5_9GAMM</name>
<evidence type="ECO:0000256" key="3">
    <source>
        <dbReference type="ARBA" id="ARBA00022801"/>
    </source>
</evidence>
<dbReference type="Gene3D" id="3.90.226.10">
    <property type="entry name" value="2-enoyl-CoA Hydratase, Chain A, domain 1"/>
    <property type="match status" value="1"/>
</dbReference>
<keyword evidence="7" id="KW-0732">Signal</keyword>
<evidence type="ECO:0000256" key="5">
    <source>
        <dbReference type="RuleBase" id="RU004404"/>
    </source>
</evidence>
<evidence type="ECO:0000256" key="6">
    <source>
        <dbReference type="SAM" id="MobiDB-lite"/>
    </source>
</evidence>
<gene>
    <name evidence="9" type="ORF">FPL11_01105</name>
</gene>
<feature type="chain" id="PRO_5021938041" evidence="7">
    <location>
        <begin position="29"/>
        <end position="430"/>
    </location>
</feature>
<dbReference type="Pfam" id="PF22694">
    <property type="entry name" value="CtpB_N-like"/>
    <property type="match status" value="1"/>
</dbReference>
<dbReference type="SMART" id="SM00228">
    <property type="entry name" value="PDZ"/>
    <property type="match status" value="1"/>
</dbReference>
<evidence type="ECO:0000256" key="2">
    <source>
        <dbReference type="ARBA" id="ARBA00022670"/>
    </source>
</evidence>
<dbReference type="PANTHER" id="PTHR32060">
    <property type="entry name" value="TAIL-SPECIFIC PROTEASE"/>
    <property type="match status" value="1"/>
</dbReference>
<feature type="domain" description="PDZ" evidence="8">
    <location>
        <begin position="90"/>
        <end position="158"/>
    </location>
</feature>
<dbReference type="InterPro" id="IPR005151">
    <property type="entry name" value="Tail-specific_protease"/>
</dbReference>
<dbReference type="SUPFAM" id="SSF50156">
    <property type="entry name" value="PDZ domain-like"/>
    <property type="match status" value="1"/>
</dbReference>
<dbReference type="InterPro" id="IPR001478">
    <property type="entry name" value="PDZ"/>
</dbReference>
<dbReference type="SUPFAM" id="SSF52096">
    <property type="entry name" value="ClpP/crotonase"/>
    <property type="match status" value="1"/>
</dbReference>
<reference evidence="9 10" key="1">
    <citation type="submission" date="2019-07" db="EMBL/GenBank/DDBJ databases">
        <title>Reclasification of Spiribacter aquaticus.</title>
        <authorList>
            <person name="Leon M.J."/>
            <person name="Sanchez-Porro C."/>
            <person name="Ventosa A."/>
        </authorList>
    </citation>
    <scope>NUCLEOTIDE SEQUENCE [LARGE SCALE GENOMIC DNA]</scope>
    <source>
        <strain evidence="9 10">SP30</strain>
    </source>
</reference>
<dbReference type="InterPro" id="IPR055210">
    <property type="entry name" value="CtpA/B_N"/>
</dbReference>
<dbReference type="NCBIfam" id="TIGR00225">
    <property type="entry name" value="prc"/>
    <property type="match status" value="1"/>
</dbReference>
<dbReference type="InterPro" id="IPR029045">
    <property type="entry name" value="ClpP/crotonase-like_dom_sf"/>
</dbReference>
<dbReference type="PANTHER" id="PTHR32060:SF30">
    <property type="entry name" value="CARBOXY-TERMINAL PROCESSING PROTEASE CTPA"/>
    <property type="match status" value="1"/>
</dbReference>
<dbReference type="Gene3D" id="3.30.750.44">
    <property type="match status" value="1"/>
</dbReference>
<dbReference type="GO" id="GO:0008236">
    <property type="term" value="F:serine-type peptidase activity"/>
    <property type="evidence" value="ECO:0007669"/>
    <property type="project" value="UniProtKB-KW"/>
</dbReference>